<dbReference type="InParanoid" id="J4G7Q4"/>
<evidence type="ECO:0000313" key="2">
    <source>
        <dbReference type="EMBL" id="CCM02548.1"/>
    </source>
</evidence>
<sequence length="437" mass="50370">MLPEQARGPCTSRTQQEPILRIQNHPYAGRSYHATRDLPAQGIVIEASTPYTYTIWKQFRNEVCSECWRYEGGRRGFLTRKDDEDYPESREASREGTLRLQEKASVGAGLWFCDGLCQKQWLEREGLFMVQLLKTLEDARQKKDKGVRDVEIQPKDIEITTETIERMWGAIRQKEASPKEVRKWRDIQLDNFETDIARYVLLALVHMHRERHQSSQTYAQVQKATKVGTDSVDEAPKDRKDMREFGEATWDDFASLQPNELQHLGAYPELLDNQTRVYQVLKGRFGDERATNQSSTVPTIRNGGEEMARDGNARIIEHKSGGLRIRQENIAQLPDLGRVITIENVRTALSVDPGNSFGIWEVPLTDESECLGFAVYPKLSFFNHREFQKLVKCGRAPRRGFETALMWEQNRDTDHTFYLQIVCPTLARCVTDAHCDL</sequence>
<evidence type="ECO:0000256" key="1">
    <source>
        <dbReference type="SAM" id="MobiDB-lite"/>
    </source>
</evidence>
<protein>
    <recommendedName>
        <fullName evidence="4">SET domain-containing protein</fullName>
    </recommendedName>
</protein>
<dbReference type="Proteomes" id="UP000006352">
    <property type="component" value="Unassembled WGS sequence"/>
</dbReference>
<dbReference type="AlphaFoldDB" id="J4G7Q4"/>
<organism evidence="2 3">
    <name type="scientific">Fibroporia radiculosa</name>
    <dbReference type="NCBI Taxonomy" id="599839"/>
    <lineage>
        <taxon>Eukaryota</taxon>
        <taxon>Fungi</taxon>
        <taxon>Dikarya</taxon>
        <taxon>Basidiomycota</taxon>
        <taxon>Agaricomycotina</taxon>
        <taxon>Agaricomycetes</taxon>
        <taxon>Polyporales</taxon>
        <taxon>Fibroporiaceae</taxon>
        <taxon>Fibroporia</taxon>
    </lineage>
</organism>
<dbReference type="RefSeq" id="XP_012181831.1">
    <property type="nucleotide sequence ID" value="XM_012326441.1"/>
</dbReference>
<evidence type="ECO:0000313" key="3">
    <source>
        <dbReference type="Proteomes" id="UP000006352"/>
    </source>
</evidence>
<dbReference type="EMBL" id="HE797086">
    <property type="protein sequence ID" value="CCM02548.1"/>
    <property type="molecule type" value="Genomic_DNA"/>
</dbReference>
<name>J4G7Q4_9APHY</name>
<feature type="region of interest" description="Disordered" evidence="1">
    <location>
        <begin position="215"/>
        <end position="239"/>
    </location>
</feature>
<dbReference type="HOGENOM" id="CLU_038964_1_0_1"/>
<dbReference type="GeneID" id="24097459"/>
<gene>
    <name evidence="2" type="ORF">FIBRA_04651</name>
</gene>
<evidence type="ECO:0008006" key="4">
    <source>
        <dbReference type="Google" id="ProtNLM"/>
    </source>
</evidence>
<accession>J4G7Q4</accession>
<proteinExistence type="predicted"/>
<dbReference type="OrthoDB" id="1028014at2759"/>
<dbReference type="STRING" id="599839.J4G7Q4"/>
<reference evidence="2 3" key="1">
    <citation type="journal article" date="2012" name="Appl. Environ. Microbiol.">
        <title>Short-read sequencing for genomic analysis of the brown rot fungus Fibroporia radiculosa.</title>
        <authorList>
            <person name="Tang J.D."/>
            <person name="Perkins A.D."/>
            <person name="Sonstegard T.S."/>
            <person name="Schroeder S.G."/>
            <person name="Burgess S.C."/>
            <person name="Diehl S.V."/>
        </authorList>
    </citation>
    <scope>NUCLEOTIDE SEQUENCE [LARGE SCALE GENOMIC DNA]</scope>
    <source>
        <strain evidence="2 3">TFFH 294</strain>
    </source>
</reference>
<keyword evidence="3" id="KW-1185">Reference proteome</keyword>